<dbReference type="InterPro" id="IPR001251">
    <property type="entry name" value="CRAL-TRIO_dom"/>
</dbReference>
<dbReference type="CDD" id="cd00170">
    <property type="entry name" value="SEC14"/>
    <property type="match status" value="1"/>
</dbReference>
<dbReference type="Gene3D" id="3.40.525.10">
    <property type="entry name" value="CRAL-TRIO lipid binding domain"/>
    <property type="match status" value="1"/>
</dbReference>
<evidence type="ECO:0000313" key="2">
    <source>
        <dbReference type="EMBL" id="KAK9915876.1"/>
    </source>
</evidence>
<sequence length="277" mass="30912">MLSFLKGSEVQEEEKASALAQLTENIKGSDVEDNLRSGGEQGLDEKGGLEKLLLRFLRAEKYNVPKAEKRLREHAAWRKAFFPKGRIREEEIKNELAAQKVFVQGCDNAGRGIILLLAARHSKTTRDLDETKRFICYCLEQQCQLHDPQLNPDGKGVGIFDMRGITMDCLDAGALRAVFDLLQNHYPERLGVLYMYEAPTIFWALWQAVSPFIDPETKKKVTFVYGSSAAKEFKTIISPEVLPKELGGSAQLVPAEKAAAQIQGSIKAHHQNGVILS</sequence>
<gene>
    <name evidence="2" type="ORF">WJX75_005565</name>
</gene>
<dbReference type="PRINTS" id="PR00180">
    <property type="entry name" value="CRETINALDHBP"/>
</dbReference>
<feature type="domain" description="CRAL-TRIO" evidence="1">
    <location>
        <begin position="89"/>
        <end position="254"/>
    </location>
</feature>
<name>A0ABR2YW40_9CHLO</name>
<dbReference type="PROSITE" id="PS50191">
    <property type="entry name" value="CRAL_TRIO"/>
    <property type="match status" value="1"/>
</dbReference>
<accession>A0ABR2YW40</accession>
<dbReference type="SUPFAM" id="SSF52087">
    <property type="entry name" value="CRAL/TRIO domain"/>
    <property type="match status" value="1"/>
</dbReference>
<protein>
    <recommendedName>
        <fullName evidence="1">CRAL-TRIO domain-containing protein</fullName>
    </recommendedName>
</protein>
<dbReference type="PANTHER" id="PTHR46277:SF3">
    <property type="entry name" value="BINDING PROTEIN, PUTATIVE-RELATED"/>
    <property type="match status" value="1"/>
</dbReference>
<dbReference type="InterPro" id="IPR011074">
    <property type="entry name" value="CRAL/TRIO_N_dom"/>
</dbReference>
<reference evidence="2 3" key="1">
    <citation type="journal article" date="2024" name="Nat. Commun.">
        <title>Phylogenomics reveals the evolutionary origins of lichenization in chlorophyte algae.</title>
        <authorList>
            <person name="Puginier C."/>
            <person name="Libourel C."/>
            <person name="Otte J."/>
            <person name="Skaloud P."/>
            <person name="Haon M."/>
            <person name="Grisel S."/>
            <person name="Petersen M."/>
            <person name="Berrin J.G."/>
            <person name="Delaux P.M."/>
            <person name="Dal Grande F."/>
            <person name="Keller J."/>
        </authorList>
    </citation>
    <scope>NUCLEOTIDE SEQUENCE [LARGE SCALE GENOMIC DNA]</scope>
    <source>
        <strain evidence="2 3">SAG 216-7</strain>
    </source>
</reference>
<dbReference type="InterPro" id="IPR036865">
    <property type="entry name" value="CRAL-TRIO_dom_sf"/>
</dbReference>
<dbReference type="SUPFAM" id="SSF46938">
    <property type="entry name" value="CRAL/TRIO N-terminal domain"/>
    <property type="match status" value="1"/>
</dbReference>
<dbReference type="EMBL" id="JALJOT010000004">
    <property type="protein sequence ID" value="KAK9915876.1"/>
    <property type="molecule type" value="Genomic_DNA"/>
</dbReference>
<dbReference type="PANTHER" id="PTHR46277">
    <property type="entry name" value="OS03G0850700 PROTEIN"/>
    <property type="match status" value="1"/>
</dbReference>
<dbReference type="SMART" id="SM01100">
    <property type="entry name" value="CRAL_TRIO_N"/>
    <property type="match status" value="1"/>
</dbReference>
<evidence type="ECO:0000259" key="1">
    <source>
        <dbReference type="PROSITE" id="PS50191"/>
    </source>
</evidence>
<proteinExistence type="predicted"/>
<dbReference type="Proteomes" id="UP001491310">
    <property type="component" value="Unassembled WGS sequence"/>
</dbReference>
<dbReference type="SMART" id="SM00516">
    <property type="entry name" value="SEC14"/>
    <property type="match status" value="1"/>
</dbReference>
<organism evidence="2 3">
    <name type="scientific">Coccomyxa subellipsoidea</name>
    <dbReference type="NCBI Taxonomy" id="248742"/>
    <lineage>
        <taxon>Eukaryota</taxon>
        <taxon>Viridiplantae</taxon>
        <taxon>Chlorophyta</taxon>
        <taxon>core chlorophytes</taxon>
        <taxon>Trebouxiophyceae</taxon>
        <taxon>Trebouxiophyceae incertae sedis</taxon>
        <taxon>Coccomyxaceae</taxon>
        <taxon>Coccomyxa</taxon>
    </lineage>
</organism>
<evidence type="ECO:0000313" key="3">
    <source>
        <dbReference type="Proteomes" id="UP001491310"/>
    </source>
</evidence>
<keyword evidence="3" id="KW-1185">Reference proteome</keyword>
<dbReference type="Pfam" id="PF03765">
    <property type="entry name" value="CRAL_TRIO_N"/>
    <property type="match status" value="1"/>
</dbReference>
<comment type="caution">
    <text evidence="2">The sequence shown here is derived from an EMBL/GenBank/DDBJ whole genome shotgun (WGS) entry which is preliminary data.</text>
</comment>
<dbReference type="Pfam" id="PF00650">
    <property type="entry name" value="CRAL_TRIO"/>
    <property type="match status" value="1"/>
</dbReference>
<dbReference type="InterPro" id="IPR036273">
    <property type="entry name" value="CRAL/TRIO_N_dom_sf"/>
</dbReference>